<feature type="signal peptide" evidence="1">
    <location>
        <begin position="1"/>
        <end position="21"/>
    </location>
</feature>
<dbReference type="Proteomes" id="UP000245202">
    <property type="component" value="Unassembled WGS sequence"/>
</dbReference>
<protein>
    <recommendedName>
        <fullName evidence="2">SLH domain-containing protein</fullName>
    </recommendedName>
</protein>
<evidence type="ECO:0000313" key="4">
    <source>
        <dbReference type="Proteomes" id="UP000245202"/>
    </source>
</evidence>
<dbReference type="CDD" id="cd08547">
    <property type="entry name" value="Type_II_cohesin"/>
    <property type="match status" value="1"/>
</dbReference>
<sequence>MKGLLLLLCLLLVLLPSAALAAGNSSVGFGVRADGGKTLQMTFVAKQTGDVYAYELDFTFDAQRLKLKEASVGHSGFLVTPIVERDRIRIAHTLVGPKPGLAGDIELVTVVFERIAMGVASVTLDEVKLVDAAIQTTTYAPALKVYAEDSAFTLNDMDGHWAKKSIEEAVLRDIVHGYSDGTFRPEHKVTRAEFAALLVRALELPAQPAMQPAFADAERIPAWAAPSIAMAAGAGLIAGYDDGAFRADKPIVRAEMTAMLVRAMGDAAPSASAFSSFADADQIPGWAKSAVATAAGANIIHGKPGNRFAPNEHTTRAEAVVAILNLLESKV</sequence>
<dbReference type="PROSITE" id="PS51272">
    <property type="entry name" value="SLH"/>
    <property type="match status" value="3"/>
</dbReference>
<dbReference type="SUPFAM" id="SSF49384">
    <property type="entry name" value="Carbohydrate-binding domain"/>
    <property type="match status" value="1"/>
</dbReference>
<dbReference type="RefSeq" id="WP_108995567.1">
    <property type="nucleotide sequence ID" value="NZ_BDQX01000390.1"/>
</dbReference>
<dbReference type="InterPro" id="IPR008965">
    <property type="entry name" value="CBM2/CBM3_carb-bd_dom_sf"/>
</dbReference>
<accession>A0A2R5F4X5</accession>
<dbReference type="InterPro" id="IPR051465">
    <property type="entry name" value="Cell_Envelope_Struct_Comp"/>
</dbReference>
<dbReference type="PANTHER" id="PTHR43308:SF5">
    <property type="entry name" value="S-LAYER PROTEIN _ PEPTIDOGLYCAN ENDO-BETA-N-ACETYLGLUCOSAMINIDASE"/>
    <property type="match status" value="1"/>
</dbReference>
<keyword evidence="4" id="KW-1185">Reference proteome</keyword>
<gene>
    <name evidence="3" type="ORF">PAT3040_06016</name>
</gene>
<comment type="caution">
    <text evidence="3">The sequence shown here is derived from an EMBL/GenBank/DDBJ whole genome shotgun (WGS) entry which is preliminary data.</text>
</comment>
<dbReference type="InterPro" id="IPR001119">
    <property type="entry name" value="SLH_dom"/>
</dbReference>
<evidence type="ECO:0000313" key="3">
    <source>
        <dbReference type="EMBL" id="GBG11224.1"/>
    </source>
</evidence>
<evidence type="ECO:0000256" key="1">
    <source>
        <dbReference type="SAM" id="SignalP"/>
    </source>
</evidence>
<organism evidence="3 4">
    <name type="scientific">Paenibacillus agaridevorans</name>
    <dbReference type="NCBI Taxonomy" id="171404"/>
    <lineage>
        <taxon>Bacteria</taxon>
        <taxon>Bacillati</taxon>
        <taxon>Bacillota</taxon>
        <taxon>Bacilli</taxon>
        <taxon>Bacillales</taxon>
        <taxon>Paenibacillaceae</taxon>
        <taxon>Paenibacillus</taxon>
    </lineage>
</organism>
<name>A0A2R5F4X5_9BACL</name>
<dbReference type="PANTHER" id="PTHR43308">
    <property type="entry name" value="OUTER MEMBRANE PROTEIN ALPHA-RELATED"/>
    <property type="match status" value="1"/>
</dbReference>
<feature type="domain" description="SLH" evidence="2">
    <location>
        <begin position="214"/>
        <end position="272"/>
    </location>
</feature>
<dbReference type="Gene3D" id="2.60.40.680">
    <property type="match status" value="1"/>
</dbReference>
<feature type="domain" description="SLH" evidence="2">
    <location>
        <begin position="149"/>
        <end position="212"/>
    </location>
</feature>
<dbReference type="GO" id="GO:0030246">
    <property type="term" value="F:carbohydrate binding"/>
    <property type="evidence" value="ECO:0007669"/>
    <property type="project" value="InterPro"/>
</dbReference>
<dbReference type="EMBL" id="BDQX01000390">
    <property type="protein sequence ID" value="GBG11224.1"/>
    <property type="molecule type" value="Genomic_DNA"/>
</dbReference>
<dbReference type="AlphaFoldDB" id="A0A2R5F4X5"/>
<reference evidence="3 4" key="1">
    <citation type="submission" date="2017-08" db="EMBL/GenBank/DDBJ databases">
        <title>Substantial Increase in Enzyme Production by Combined Drug-Resistance Mutations in Paenibacillus agaridevorans.</title>
        <authorList>
            <person name="Tanaka Y."/>
            <person name="Funane K."/>
            <person name="Hosaka T."/>
            <person name="Shiwa Y."/>
            <person name="Fujita N."/>
            <person name="Miyazaki T."/>
            <person name="Yoshikawa H."/>
            <person name="Murakami K."/>
            <person name="Kasahara K."/>
            <person name="Inaoka T."/>
            <person name="Hiraga Y."/>
            <person name="Ochi K."/>
        </authorList>
    </citation>
    <scope>NUCLEOTIDE SEQUENCE [LARGE SCALE GENOMIC DNA]</scope>
    <source>
        <strain evidence="3 4">T-3040</strain>
    </source>
</reference>
<evidence type="ECO:0000259" key="2">
    <source>
        <dbReference type="PROSITE" id="PS51272"/>
    </source>
</evidence>
<feature type="domain" description="SLH" evidence="2">
    <location>
        <begin position="274"/>
        <end position="331"/>
    </location>
</feature>
<dbReference type="Pfam" id="PF00395">
    <property type="entry name" value="SLH"/>
    <property type="match status" value="3"/>
</dbReference>
<keyword evidence="1" id="KW-0732">Signal</keyword>
<proteinExistence type="predicted"/>
<feature type="chain" id="PRO_5015306056" description="SLH domain-containing protein" evidence="1">
    <location>
        <begin position="22"/>
        <end position="331"/>
    </location>
</feature>